<dbReference type="GeneID" id="57607458"/>
<name>A0A379IZ18_ECTME</name>
<accession>A0A379IZ18</accession>
<dbReference type="Proteomes" id="UP000254260">
    <property type="component" value="Unassembled WGS sequence"/>
</dbReference>
<organism evidence="1 2">
    <name type="scientific">Ectopseudomonas mendocina</name>
    <name type="common">Pseudomonas mendocina</name>
    <dbReference type="NCBI Taxonomy" id="300"/>
    <lineage>
        <taxon>Bacteria</taxon>
        <taxon>Pseudomonadati</taxon>
        <taxon>Pseudomonadota</taxon>
        <taxon>Gammaproteobacteria</taxon>
        <taxon>Pseudomonadales</taxon>
        <taxon>Pseudomonadaceae</taxon>
        <taxon>Ectopseudomonas</taxon>
    </lineage>
</organism>
<dbReference type="EMBL" id="UGUU01000001">
    <property type="protein sequence ID" value="SUD41063.1"/>
    <property type="molecule type" value="Genomic_DNA"/>
</dbReference>
<evidence type="ECO:0000313" key="2">
    <source>
        <dbReference type="Proteomes" id="UP000254260"/>
    </source>
</evidence>
<gene>
    <name evidence="1" type="ORF">NCTC10899_03923</name>
</gene>
<dbReference type="RefSeq" id="WP_017361644.1">
    <property type="nucleotide sequence ID" value="NZ_CAXYQS010000003.1"/>
</dbReference>
<dbReference type="AlphaFoldDB" id="A0A379IZ18"/>
<sequence>MKTEIASFTAATFITTALLSSAANATSDAEKMAQAMCQNYPVSESKLNSNMTTHLLIAYDAHKSGAMNEVFLKEIVGPSAARYIMHLDLGSNAGGFTNFLRTKGYTAEDAIARSKAVKDQGSSQNEFGFENINCPIFYFDSPENKAAAEFKALVNEYLSQQ</sequence>
<evidence type="ECO:0000313" key="1">
    <source>
        <dbReference type="EMBL" id="SUD41063.1"/>
    </source>
</evidence>
<reference evidence="1 2" key="1">
    <citation type="submission" date="2018-06" db="EMBL/GenBank/DDBJ databases">
        <authorList>
            <consortium name="Pathogen Informatics"/>
            <person name="Doyle S."/>
        </authorList>
    </citation>
    <scope>NUCLEOTIDE SEQUENCE [LARGE SCALE GENOMIC DNA]</scope>
    <source>
        <strain evidence="1 2">NCTC10899</strain>
    </source>
</reference>
<proteinExistence type="predicted"/>
<protein>
    <submittedName>
        <fullName evidence="1">Uncharacterized protein</fullName>
    </submittedName>
</protein>